<evidence type="ECO:0000313" key="2">
    <source>
        <dbReference type="EMBL" id="OMJ91180.1"/>
    </source>
</evidence>
<dbReference type="Proteomes" id="UP000187209">
    <property type="component" value="Unassembled WGS sequence"/>
</dbReference>
<comment type="caution">
    <text evidence="2">The sequence shown here is derived from an EMBL/GenBank/DDBJ whole genome shotgun (WGS) entry which is preliminary data.</text>
</comment>
<feature type="signal peptide" evidence="1">
    <location>
        <begin position="1"/>
        <end position="20"/>
    </location>
</feature>
<dbReference type="PANTHER" id="PTHR33459:SF7">
    <property type="entry name" value="DD-GDCA PROTEIN"/>
    <property type="match status" value="1"/>
</dbReference>
<dbReference type="AlphaFoldDB" id="A0A1R2CQD7"/>
<protein>
    <submittedName>
        <fullName evidence="2">Uncharacterized protein</fullName>
    </submittedName>
</protein>
<keyword evidence="1" id="KW-0732">Signal</keyword>
<sequence>MFLLILLTTASCQTCIPVECSNLPSNQCFMYKNEIAQVSSCNPNQICNIPSLSSSVNVSCTDLQTPTRYPGDICTYNTQCTSNLCLNSTCSGPGFQEPCTIENGCSPGFYCSNNICQNQIKIGGSCIKDTDCVNNALCNLGICIQYWSLINGESTIAPINSLSLACKSGAAKSTDSGFICSPAEASELLETTCDIGNLCYSSSKTYSSPCICGKNIYGQGYCPLFSGDSQVQSAIIDSNLVFKNNSLCGSYSRFSINCFALYPSLMPGFLNFSLNFTLAFKGYYALTRNNTDCINMNLNEEYYEISNALNALNVPALCPAYYCDENMTEWAANQCVLGGNDLNFGIVTNIYYTKNCPIGMHCNPVTGFYNATCEIITESLGYPGDFCNKSSQCYSGRCQENFCLGIREDGQCSFLSDCQPGLFCNLTRLTCQPLRKKFESCTITFECSNTLVCNGGICINYFSLQNGEIVDNCTNGLAMACSSGFGFYNKGVCTCKPAPISARSDTCTYPGQACFDSSGKYNKTCQCSYAPTSNGIVKHVYCPPFIGDINFQNAMINFLNLLNWNSVCNTISRFKETCYLRSNEYLGYYYYYITNITTYLNYTETYNVPSCIMQAFDYDEYQNEIKLNAWIKKNNDNGSGGNDDDEGRIMSYIAGIIIISISF</sequence>
<evidence type="ECO:0000256" key="1">
    <source>
        <dbReference type="SAM" id="SignalP"/>
    </source>
</evidence>
<evidence type="ECO:0000313" key="3">
    <source>
        <dbReference type="Proteomes" id="UP000187209"/>
    </source>
</evidence>
<dbReference type="InterPro" id="IPR052326">
    <property type="entry name" value="Diff-Dev_Assoc_Protein"/>
</dbReference>
<dbReference type="PANTHER" id="PTHR33459">
    <property type="entry name" value="DD-GDCA PROTEIN"/>
    <property type="match status" value="1"/>
</dbReference>
<feature type="chain" id="PRO_5012277597" evidence="1">
    <location>
        <begin position="21"/>
        <end position="663"/>
    </location>
</feature>
<organism evidence="2 3">
    <name type="scientific">Stentor coeruleus</name>
    <dbReference type="NCBI Taxonomy" id="5963"/>
    <lineage>
        <taxon>Eukaryota</taxon>
        <taxon>Sar</taxon>
        <taxon>Alveolata</taxon>
        <taxon>Ciliophora</taxon>
        <taxon>Postciliodesmatophora</taxon>
        <taxon>Heterotrichea</taxon>
        <taxon>Heterotrichida</taxon>
        <taxon>Stentoridae</taxon>
        <taxon>Stentor</taxon>
    </lineage>
</organism>
<dbReference type="EMBL" id="MPUH01000087">
    <property type="protein sequence ID" value="OMJ91180.1"/>
    <property type="molecule type" value="Genomic_DNA"/>
</dbReference>
<gene>
    <name evidence="2" type="ORF">SteCoe_6351</name>
</gene>
<name>A0A1R2CQD7_9CILI</name>
<dbReference type="OrthoDB" id="282594at2759"/>
<proteinExistence type="predicted"/>
<keyword evidence="3" id="KW-1185">Reference proteome</keyword>
<reference evidence="2 3" key="1">
    <citation type="submission" date="2016-11" db="EMBL/GenBank/DDBJ databases">
        <title>The macronuclear genome of Stentor coeruleus: a giant cell with tiny introns.</title>
        <authorList>
            <person name="Slabodnick M."/>
            <person name="Ruby J.G."/>
            <person name="Reiff S.B."/>
            <person name="Swart E.C."/>
            <person name="Gosai S."/>
            <person name="Prabakaran S."/>
            <person name="Witkowska E."/>
            <person name="Larue G.E."/>
            <person name="Fisher S."/>
            <person name="Freeman R.M."/>
            <person name="Gunawardena J."/>
            <person name="Chu W."/>
            <person name="Stover N.A."/>
            <person name="Gregory B.D."/>
            <person name="Nowacki M."/>
            <person name="Derisi J."/>
            <person name="Roy S.W."/>
            <person name="Marshall W.F."/>
            <person name="Sood P."/>
        </authorList>
    </citation>
    <scope>NUCLEOTIDE SEQUENCE [LARGE SCALE GENOMIC DNA]</scope>
    <source>
        <strain evidence="2">WM001</strain>
    </source>
</reference>
<accession>A0A1R2CQD7</accession>